<dbReference type="AlphaFoldDB" id="A0A563ELS0"/>
<sequence length="611" mass="68347">MTLGGVTRLSERITAARRRAFVGRDEELAVFGRLLAPGASEAVLFVHGPGGTGKSTLLRQFGFLAEDAGRQVVWLDGRDPITDVTAEHAAVLVDNAELVDVWLREELLPALGDDVVVAIAGREPPSVAFRTDPGWRSVLRTIRLTNLDRETGRALLRLRGVPDSEHDQALEFTHGHPLALALLADVCAQSDIPNITATPEVLNTLLRSLIGSVPTPRHLTALEACSQVLVATEPLLAALLDVPDAREIFDWLRELSIVDYAPRGLVLHDFVRETLATELRWRQPETYSLLHQRARAYYQQQFPAQQSVLLDFAFLHRDSPMLGPYLRHVNATADDFTVTRTSAQDWAKLRRAIETHEGRESAAQAERWYTEQPQSVSVIRNGDAVGLVIAPMIGDTLWVTHWMALDTHQAVSPVQMFITLHLVRRYLTTPGLGQVNVTCLNPDFWTEAFRYTDFHRLPGEDFSRDGKHFGVFGHDWRAVPPMTWMTLLADRENADDLPDTPRPLSEAEFAAAVRDALRDFTRPDRLRDAPLGRDAIARAARVMEASPRDRRAFRVLHHTYLQPAETQAAAAELLDLPMTTYRRHLAAGVARITEILWQEIGLKVDAERSAD</sequence>
<organism evidence="2 3">
    <name type="scientific">Lentzea tibetensis</name>
    <dbReference type="NCBI Taxonomy" id="2591470"/>
    <lineage>
        <taxon>Bacteria</taxon>
        <taxon>Bacillati</taxon>
        <taxon>Actinomycetota</taxon>
        <taxon>Actinomycetes</taxon>
        <taxon>Pseudonocardiales</taxon>
        <taxon>Pseudonocardiaceae</taxon>
        <taxon>Lentzea</taxon>
    </lineage>
</organism>
<dbReference type="Pfam" id="PF13191">
    <property type="entry name" value="AAA_16"/>
    <property type="match status" value="1"/>
</dbReference>
<dbReference type="OrthoDB" id="5167319at2"/>
<accession>A0A563ELS0</accession>
<dbReference type="Proteomes" id="UP000316639">
    <property type="component" value="Unassembled WGS sequence"/>
</dbReference>
<dbReference type="GO" id="GO:0005524">
    <property type="term" value="F:ATP binding"/>
    <property type="evidence" value="ECO:0007669"/>
    <property type="project" value="UniProtKB-KW"/>
</dbReference>
<reference evidence="2 3" key="1">
    <citation type="submission" date="2019-07" db="EMBL/GenBank/DDBJ databases">
        <title>Lentzea xizangensis sp. nov., isolated from Qinghai-Tibetan Plateau Soils.</title>
        <authorList>
            <person name="Huang J."/>
        </authorList>
    </citation>
    <scope>NUCLEOTIDE SEQUENCE [LARGE SCALE GENOMIC DNA]</scope>
    <source>
        <strain evidence="2 3">FXJ1.1311</strain>
    </source>
</reference>
<evidence type="ECO:0000259" key="1">
    <source>
        <dbReference type="Pfam" id="PF13191"/>
    </source>
</evidence>
<protein>
    <submittedName>
        <fullName evidence="2">ATP-binding protein</fullName>
    </submittedName>
</protein>
<feature type="domain" description="Orc1-like AAA ATPase" evidence="1">
    <location>
        <begin position="21"/>
        <end position="114"/>
    </location>
</feature>
<dbReference type="SUPFAM" id="SSF52540">
    <property type="entry name" value="P-loop containing nucleoside triphosphate hydrolases"/>
    <property type="match status" value="1"/>
</dbReference>
<dbReference type="InterPro" id="IPR041664">
    <property type="entry name" value="AAA_16"/>
</dbReference>
<comment type="caution">
    <text evidence="2">The sequence shown here is derived from an EMBL/GenBank/DDBJ whole genome shotgun (WGS) entry which is preliminary data.</text>
</comment>
<keyword evidence="2" id="KW-0547">Nucleotide-binding</keyword>
<gene>
    <name evidence="2" type="ORF">FKR81_29365</name>
</gene>
<evidence type="ECO:0000313" key="2">
    <source>
        <dbReference type="EMBL" id="TWP48093.1"/>
    </source>
</evidence>
<keyword evidence="2" id="KW-0067">ATP-binding</keyword>
<evidence type="ECO:0000313" key="3">
    <source>
        <dbReference type="Proteomes" id="UP000316639"/>
    </source>
</evidence>
<dbReference type="EMBL" id="VOBR01000022">
    <property type="protein sequence ID" value="TWP48093.1"/>
    <property type="molecule type" value="Genomic_DNA"/>
</dbReference>
<dbReference type="InterPro" id="IPR027417">
    <property type="entry name" value="P-loop_NTPase"/>
</dbReference>
<keyword evidence="3" id="KW-1185">Reference proteome</keyword>
<dbReference type="Gene3D" id="3.40.50.300">
    <property type="entry name" value="P-loop containing nucleotide triphosphate hydrolases"/>
    <property type="match status" value="1"/>
</dbReference>
<name>A0A563ELS0_9PSEU</name>
<proteinExistence type="predicted"/>